<accession>A0AAE1T772</accession>
<evidence type="ECO:0000256" key="1">
    <source>
        <dbReference type="SAM" id="Phobius"/>
    </source>
</evidence>
<evidence type="ECO:0000313" key="3">
    <source>
        <dbReference type="Proteomes" id="UP001289374"/>
    </source>
</evidence>
<organism evidence="2 3">
    <name type="scientific">Sesamum angolense</name>
    <dbReference type="NCBI Taxonomy" id="2727404"/>
    <lineage>
        <taxon>Eukaryota</taxon>
        <taxon>Viridiplantae</taxon>
        <taxon>Streptophyta</taxon>
        <taxon>Embryophyta</taxon>
        <taxon>Tracheophyta</taxon>
        <taxon>Spermatophyta</taxon>
        <taxon>Magnoliopsida</taxon>
        <taxon>eudicotyledons</taxon>
        <taxon>Gunneridae</taxon>
        <taxon>Pentapetalae</taxon>
        <taxon>asterids</taxon>
        <taxon>lamiids</taxon>
        <taxon>Lamiales</taxon>
        <taxon>Pedaliaceae</taxon>
        <taxon>Sesamum</taxon>
    </lineage>
</organism>
<sequence length="299" mass="34484">MIRPKSTHKPLGDIAIHKRWSTVEEALFAKLCIERSLKEEAYLAAYLVCCFCVFILLVSSSLSHSPHRFGHQFGYYQDIPGTLRYDTRATSLEEGLRYWRLCVLSKSSSKAWFPCLPTNVKKHCSEAYKAWCTKVYGTFPNENIACVINSKSIKITLKYKKNEDKQVDGGENNPPMCLFLLLWSSIILKLQLRRQVKEKSFVDTTTPATVSVFEGDLFKNQKELLKSLWNDLLVKISNTLVDFISSIEDDVYLILESMKSFHKFDVSKVDESLNMFFLSKLVLMTKRDPYLLRIFPKSS</sequence>
<name>A0AAE1T772_9LAMI</name>
<keyword evidence="3" id="KW-1185">Reference proteome</keyword>
<keyword evidence="1" id="KW-1133">Transmembrane helix</keyword>
<dbReference type="Proteomes" id="UP001289374">
    <property type="component" value="Unassembled WGS sequence"/>
</dbReference>
<reference evidence="2" key="1">
    <citation type="submission" date="2020-06" db="EMBL/GenBank/DDBJ databases">
        <authorList>
            <person name="Li T."/>
            <person name="Hu X."/>
            <person name="Zhang T."/>
            <person name="Song X."/>
            <person name="Zhang H."/>
            <person name="Dai N."/>
            <person name="Sheng W."/>
            <person name="Hou X."/>
            <person name="Wei L."/>
        </authorList>
    </citation>
    <scope>NUCLEOTIDE SEQUENCE</scope>
    <source>
        <strain evidence="2">K16</strain>
        <tissue evidence="2">Leaf</tissue>
    </source>
</reference>
<feature type="transmembrane region" description="Helical" evidence="1">
    <location>
        <begin position="43"/>
        <end position="62"/>
    </location>
</feature>
<keyword evidence="1" id="KW-0812">Transmembrane</keyword>
<protein>
    <submittedName>
        <fullName evidence="2">Uncharacterized protein</fullName>
    </submittedName>
</protein>
<reference evidence="2" key="2">
    <citation type="journal article" date="2024" name="Plant">
        <title>Genomic evolution and insights into agronomic trait innovations of Sesamum species.</title>
        <authorList>
            <person name="Miao H."/>
            <person name="Wang L."/>
            <person name="Qu L."/>
            <person name="Liu H."/>
            <person name="Sun Y."/>
            <person name="Le M."/>
            <person name="Wang Q."/>
            <person name="Wei S."/>
            <person name="Zheng Y."/>
            <person name="Lin W."/>
            <person name="Duan Y."/>
            <person name="Cao H."/>
            <person name="Xiong S."/>
            <person name="Wang X."/>
            <person name="Wei L."/>
            <person name="Li C."/>
            <person name="Ma Q."/>
            <person name="Ju M."/>
            <person name="Zhao R."/>
            <person name="Li G."/>
            <person name="Mu C."/>
            <person name="Tian Q."/>
            <person name="Mei H."/>
            <person name="Zhang T."/>
            <person name="Gao T."/>
            <person name="Zhang H."/>
        </authorList>
    </citation>
    <scope>NUCLEOTIDE SEQUENCE</scope>
    <source>
        <strain evidence="2">K16</strain>
    </source>
</reference>
<dbReference type="PANTHER" id="PTHR36607">
    <property type="entry name" value="1,2-DIHYDROXY-3-KETO-5-METHYLTHIOPENTENE DIOXYGENASE 4"/>
    <property type="match status" value="1"/>
</dbReference>
<comment type="caution">
    <text evidence="2">The sequence shown here is derived from an EMBL/GenBank/DDBJ whole genome shotgun (WGS) entry which is preliminary data.</text>
</comment>
<gene>
    <name evidence="2" type="ORF">Sango_2873600</name>
</gene>
<proteinExistence type="predicted"/>
<dbReference type="PANTHER" id="PTHR36607:SF23">
    <property type="entry name" value="AMINOTRANSFERASE-LIKE PLANT MOBILE DOMAIN-CONTAINING PROTEIN"/>
    <property type="match status" value="1"/>
</dbReference>
<dbReference type="EMBL" id="JACGWL010000702">
    <property type="protein sequence ID" value="KAK4382416.1"/>
    <property type="molecule type" value="Genomic_DNA"/>
</dbReference>
<evidence type="ECO:0000313" key="2">
    <source>
        <dbReference type="EMBL" id="KAK4382416.1"/>
    </source>
</evidence>
<dbReference type="AlphaFoldDB" id="A0AAE1T772"/>
<keyword evidence="1" id="KW-0472">Membrane</keyword>